<dbReference type="InterPro" id="IPR026444">
    <property type="entry name" value="Secre_tail"/>
</dbReference>
<gene>
    <name evidence="7" type="ORF">CWD77_02150</name>
</gene>
<sequence>MIAANSRNMKKLIRTKFFGVLLLLCGLGYGNALSQTISISIPDTTVDAGETITIPVSVSEILESDNIFSGEWKFTSSSNLITFQDVSTSGTILDGINSTFNSTSGNFAFAAMQPVTGEGLFLNLTVQVREDAVKFEDSEIGITDGRFNEGEPQLASDPGVISVRGIEVTPKEPSGALIEGQSFQFSVNGNITEPVTWTSSDTNIATVSSTGLVEGIIPGTVKIYVEDAAGLTDSTDFFRVEPISLQELTLGVSDRNVTQTLVDSVQVNVSDLTGLNITSGQFDLSFTSSKLEILSISTEGTILEGKPDPTYFLDGNLMRIAFADSEPYEGEGALMNIVFRVNRDATGTASFIPQNVLFNEDFEADANEGTVTIENAPEIIVNQPQNELTIGESQIYSVETGGTAPYRWNTDDESVAVIDENTGELQALSRGTVNITAVDSDNFESEPVELRVNDVTVSVADTTVQDYQTFTLPIETSDLTDLGIVAYEIDLDFDPALLNFESIESAGTISDGLNISNSVEEGVVKVAAAGTSVLSGEGTLLNVNFSIQDTVSFGSSGVVDPVRVQFNEPGPSTPTASRRSATISFSDSVLPDQITLTAPENGQTGVPINPEFVWGNSDGANEYELEIYSDPDLTQLFTRVTGLTESSHFLTEDLNQLSIYYWRVRAIGTEGAGPWSETWNFETVPGVAAAPVLMEPSDQEIDVPINPTLRWMSSTFAESYVVELTTDPNFETIDLTESVTDTLYQVDNLQFETVYYWRVKGVNELGEGNASDSFSFTTEVDDTTPPNSVDAELSSVVATTPHLADGEDQSFVTVTLIDTDGNPVEGMVPSDLTIQTTGSAEFTLPDGLGNPGEFGFTVTNSVAEIVTVTVTADGVELNEKPEIEFEEPLKLVDADLSTVTATTPHDADGEDSSMVVVQLADSLGNPIERFSPADLQIDVSGSAEFTGADNTGNPGEFAFSVTNSVAETVSVSITVDDVLLTDQPEILFEEPLQLVDADLSTVTATTPHDADGADPSTVVVQLADSLGNPIERFSPADLQIDVSGSAEFTGADNTGNPGEFAFTVTNTVAETVSVSITVDDVLLTDQPEILFEEPIQLVDADLSTVTATTPHLADGEDQSFVRIQLSDSLGNPIDRFQPSDIIIDVNGSAEITSPDNLGNPGEFGFTVRNTVVETVTVTITVDDVQLTDQPQIIFQEVETPLPVVNADSSSVSATSPHFADGVDASEVTIVVADSLGEAIGRYTSGDIDIQLNGAGEIGTIESTGDAGIFRASITSLEPGTVSLNVTVDGVVLTDQPEILFEEPIQLVDADLSTVTATTPHDADGADPSTVVVQLADSLGNPIERFSPADLQIDVSGSAEFTGADNTGNPGEFAFSVTNSVAETVSVSITVDDVQLTDLPEIVFEEPIQLVDADSSTVTATSPHLADGEDRSTVIVQLADSLGDPIDRFNPEDLLINVTGDAQYAAPDVTGNPGEYVFSVSNTVAETVSVSISVDEVQLSDQPEIVFEEPIQLVDADSSTVTATSPHLADGNDQSTVVVQLSDSLGNRIDRFTPEDLLIEVSGSAQFTNPDVTGNIGEFIFTVTNSVAETVTVSITVDDVLLTDQPEILFEEPIQLVDADLSTVTATTPHDADGADPSTVVVQLADSLGNPIERFSPADLQIGVTGSAEFTGADNTGNSGEFAFTVTNTVAETVSVSITVDDVQLADQPEILFEEPFVGVPSAPELTSVESVETGANLNWSVSVTDHIDHFLIYRGESPESLTVLESVGPEVRNYLDSNPLQGASVYALTAVNRNGEESELSNIIYYINSEIVASTEWQLSSTPLSVESDEMDLATIYSYSDRYDLSSTFIPGRGYWIKTKSFDNETIPAAGQGLDSLSVRLNSGWNLIGSLSEPVSIFAISDPEELLTETPVYLYKDGNYAATDELIPNSGHWIYAREDGNITITVQNDPPTAGMELADSETDSELNQELARIQFISGSSSSELVASQVYLSEAEQQSYLLPPVAPDPVLDVRSENHSKLINNEPTEIQINSKHYPIEIKIEGLEENSPYAYRIYAEKEGVSRTIDLTSGGSEILDQEYDHLEIEMIYADEVVTENQLLPNYPNPFNPSTTIQYQLREQTHVMIEVYDVIGRRIQLLANETQLSGEHRVNFDGTNLSSGLYFIRFQAGNVVDIRKMTLIK</sequence>
<dbReference type="SUPFAM" id="SSF49384">
    <property type="entry name" value="Carbohydrate-binding domain"/>
    <property type="match status" value="3"/>
</dbReference>
<evidence type="ECO:0000256" key="4">
    <source>
        <dbReference type="ARBA" id="ARBA00023157"/>
    </source>
</evidence>
<dbReference type="PANTHER" id="PTHR24099:SF11">
    <property type="entry name" value="FIBRONECTIN TYPE III DOMAIN-CONTAINING 3BA-RELATED"/>
    <property type="match status" value="1"/>
</dbReference>
<dbReference type="InterPro" id="IPR036116">
    <property type="entry name" value="FN3_sf"/>
</dbReference>
<name>A0A2N0VJC3_9BACT</name>
<dbReference type="SUPFAM" id="SSF49265">
    <property type="entry name" value="Fibronectin type III"/>
    <property type="match status" value="2"/>
</dbReference>
<dbReference type="InterPro" id="IPR003343">
    <property type="entry name" value="Big_2"/>
</dbReference>
<evidence type="ECO:0000256" key="5">
    <source>
        <dbReference type="ARBA" id="ARBA00029955"/>
    </source>
</evidence>
<dbReference type="InterPro" id="IPR008965">
    <property type="entry name" value="CBM2/CBM3_carb-bd_dom_sf"/>
</dbReference>
<comment type="caution">
    <text evidence="7">The sequence shown here is derived from an EMBL/GenBank/DDBJ whole genome shotgun (WGS) entry which is preliminary data.</text>
</comment>
<dbReference type="Gene3D" id="2.60.40.1080">
    <property type="match status" value="2"/>
</dbReference>
<evidence type="ECO:0000256" key="3">
    <source>
        <dbReference type="ARBA" id="ARBA00023026"/>
    </source>
</evidence>
<dbReference type="GO" id="GO:0000272">
    <property type="term" value="P:polysaccharide catabolic process"/>
    <property type="evidence" value="ECO:0007669"/>
    <property type="project" value="InterPro"/>
</dbReference>
<dbReference type="Pfam" id="PF09134">
    <property type="entry name" value="Invasin_D3"/>
    <property type="match status" value="1"/>
</dbReference>
<proteinExistence type="inferred from homology"/>
<comment type="similarity">
    <text evidence="1">Belongs to the intimin/invasin family.</text>
</comment>
<dbReference type="PROSITE" id="PS50853">
    <property type="entry name" value="FN3"/>
    <property type="match status" value="2"/>
</dbReference>
<dbReference type="Pfam" id="PF02369">
    <property type="entry name" value="Big_1"/>
    <property type="match status" value="1"/>
</dbReference>
<accession>A0A2N0VJC3</accession>
<dbReference type="Pfam" id="PF00963">
    <property type="entry name" value="Cohesin"/>
    <property type="match status" value="2"/>
</dbReference>
<keyword evidence="3" id="KW-0843">Virulence</keyword>
<evidence type="ECO:0000313" key="8">
    <source>
        <dbReference type="Proteomes" id="UP000233398"/>
    </source>
</evidence>
<dbReference type="Pfam" id="PF02368">
    <property type="entry name" value="Big_2"/>
    <property type="match status" value="2"/>
</dbReference>
<organism evidence="7 8">
    <name type="scientific">Rhodohalobacter barkolensis</name>
    <dbReference type="NCBI Taxonomy" id="2053187"/>
    <lineage>
        <taxon>Bacteria</taxon>
        <taxon>Pseudomonadati</taxon>
        <taxon>Balneolota</taxon>
        <taxon>Balneolia</taxon>
        <taxon>Balneolales</taxon>
        <taxon>Balneolaceae</taxon>
        <taxon>Rhodohalobacter</taxon>
    </lineage>
</organism>
<feature type="domain" description="Fibronectin type-III" evidence="6">
    <location>
        <begin position="687"/>
        <end position="781"/>
    </location>
</feature>
<dbReference type="PANTHER" id="PTHR24099">
    <property type="entry name" value="E3 UBIQUITIN-PROTEIN LIGASE TRIM36-RELATED"/>
    <property type="match status" value="1"/>
</dbReference>
<dbReference type="GO" id="GO:0030246">
    <property type="term" value="F:carbohydrate binding"/>
    <property type="evidence" value="ECO:0007669"/>
    <property type="project" value="InterPro"/>
</dbReference>
<keyword evidence="8" id="KW-1185">Reference proteome</keyword>
<dbReference type="CDD" id="cd00063">
    <property type="entry name" value="FN3"/>
    <property type="match status" value="1"/>
</dbReference>
<dbReference type="InterPro" id="IPR008964">
    <property type="entry name" value="Invasin/intimin_cell_adhesion"/>
</dbReference>
<keyword evidence="4" id="KW-1015">Disulfide bond</keyword>
<dbReference type="Gene3D" id="2.60.40.10">
    <property type="entry name" value="Immunoglobulins"/>
    <property type="match status" value="12"/>
</dbReference>
<evidence type="ECO:0000256" key="1">
    <source>
        <dbReference type="ARBA" id="ARBA00010116"/>
    </source>
</evidence>
<dbReference type="Proteomes" id="UP000233398">
    <property type="component" value="Unassembled WGS sequence"/>
</dbReference>
<dbReference type="SMART" id="SM00060">
    <property type="entry name" value="FN3"/>
    <property type="match status" value="4"/>
</dbReference>
<feature type="domain" description="Fibronectin type-III" evidence="6">
    <location>
        <begin position="590"/>
        <end position="686"/>
    </location>
</feature>
<dbReference type="InterPro" id="IPR003961">
    <property type="entry name" value="FN3_dom"/>
</dbReference>
<dbReference type="Gene3D" id="2.60.40.680">
    <property type="match status" value="3"/>
</dbReference>
<dbReference type="InterPro" id="IPR050617">
    <property type="entry name" value="E3_ligase_FN3/SPRY"/>
</dbReference>
<dbReference type="InterPro" id="IPR013783">
    <property type="entry name" value="Ig-like_fold"/>
</dbReference>
<evidence type="ECO:0000313" key="7">
    <source>
        <dbReference type="EMBL" id="PKD44292.1"/>
    </source>
</evidence>
<dbReference type="InterPro" id="IPR002102">
    <property type="entry name" value="Cohesin_dom"/>
</dbReference>
<protein>
    <recommendedName>
        <fullName evidence="2">Intimin</fullName>
    </recommendedName>
    <alternativeName>
        <fullName evidence="5">Attaching and effacing protein</fullName>
    </alternativeName>
</protein>
<dbReference type="Pfam" id="PF18962">
    <property type="entry name" value="Por_Secre_tail"/>
    <property type="match status" value="1"/>
</dbReference>
<dbReference type="InterPro" id="IPR015217">
    <property type="entry name" value="Invasin_dom_3"/>
</dbReference>
<dbReference type="CDD" id="cd08547">
    <property type="entry name" value="Type_II_cohesin"/>
    <property type="match status" value="1"/>
</dbReference>
<dbReference type="SUPFAM" id="SSF49373">
    <property type="entry name" value="Invasin/intimin cell-adhesion fragments"/>
    <property type="match status" value="11"/>
</dbReference>
<reference evidence="7 8" key="1">
    <citation type="submission" date="2017-11" db="EMBL/GenBank/DDBJ databases">
        <title>Rhodohalobacter 15182 sp. nov., isolated from a salt lake.</title>
        <authorList>
            <person name="Han S."/>
        </authorList>
    </citation>
    <scope>NUCLEOTIDE SEQUENCE [LARGE SCALE GENOMIC DNA]</scope>
    <source>
        <strain evidence="7 8">15182</strain>
    </source>
</reference>
<dbReference type="EMBL" id="PISP01000001">
    <property type="protein sequence ID" value="PKD44292.1"/>
    <property type="molecule type" value="Genomic_DNA"/>
</dbReference>
<evidence type="ECO:0000256" key="2">
    <source>
        <dbReference type="ARBA" id="ARBA00017346"/>
    </source>
</evidence>
<dbReference type="SMART" id="SM00635">
    <property type="entry name" value="BID_2"/>
    <property type="match status" value="2"/>
</dbReference>
<evidence type="ECO:0000259" key="6">
    <source>
        <dbReference type="PROSITE" id="PS50853"/>
    </source>
</evidence>
<dbReference type="NCBIfam" id="TIGR04183">
    <property type="entry name" value="Por_Secre_tail"/>
    <property type="match status" value="1"/>
</dbReference>
<dbReference type="InterPro" id="IPR003344">
    <property type="entry name" value="Big_1_dom"/>
</dbReference>
<dbReference type="OrthoDB" id="965820at2"/>
<dbReference type="Gene3D" id="2.60.40.4070">
    <property type="match status" value="1"/>
</dbReference>